<sequence length="49" mass="5848">MFILCCIWFIVAFLWITITSALDKEWMIDGRGINNVCDVLMYLEDDRYP</sequence>
<dbReference type="InterPro" id="IPR022553">
    <property type="entry name" value="DUF2645"/>
</dbReference>
<accession>A0A484YC06</accession>
<protein>
    <submittedName>
        <fullName evidence="1">Inner membrane protein</fullName>
    </submittedName>
</protein>
<proteinExistence type="predicted"/>
<evidence type="ECO:0000313" key="2">
    <source>
        <dbReference type="Proteomes" id="UP000372890"/>
    </source>
</evidence>
<gene>
    <name evidence="1" type="primary">yjeO</name>
    <name evidence="1" type="ORF">NCTC9001_04836</name>
</gene>
<reference evidence="1 2" key="1">
    <citation type="submission" date="2019-03" db="EMBL/GenBank/DDBJ databases">
        <authorList>
            <consortium name="Pathogen Informatics"/>
        </authorList>
    </citation>
    <scope>NUCLEOTIDE SEQUENCE [LARGE SCALE GENOMIC DNA]</scope>
    <source>
        <strain evidence="1 2">NCTC9001</strain>
    </source>
</reference>
<dbReference type="AlphaFoldDB" id="A0A484YC06"/>
<dbReference type="Pfam" id="PF10840">
    <property type="entry name" value="DUF2645"/>
    <property type="match status" value="1"/>
</dbReference>
<organism evidence="1 2">
    <name type="scientific">Escherichia coli</name>
    <dbReference type="NCBI Taxonomy" id="562"/>
    <lineage>
        <taxon>Bacteria</taxon>
        <taxon>Pseudomonadati</taxon>
        <taxon>Pseudomonadota</taxon>
        <taxon>Gammaproteobacteria</taxon>
        <taxon>Enterobacterales</taxon>
        <taxon>Enterobacteriaceae</taxon>
        <taxon>Escherichia</taxon>
    </lineage>
</organism>
<name>A0A484YC06_ECOLX</name>
<evidence type="ECO:0000313" key="1">
    <source>
        <dbReference type="EMBL" id="VFS33970.1"/>
    </source>
</evidence>
<dbReference type="EMBL" id="CAADIS010000005">
    <property type="protein sequence ID" value="VFS33970.1"/>
    <property type="molecule type" value="Genomic_DNA"/>
</dbReference>
<dbReference type="Proteomes" id="UP000372890">
    <property type="component" value="Unassembled WGS sequence"/>
</dbReference>